<dbReference type="SUPFAM" id="SSF82549">
    <property type="entry name" value="DAK1/DegV-like"/>
    <property type="match status" value="1"/>
</dbReference>
<dbReference type="InterPro" id="IPR043168">
    <property type="entry name" value="DegV_C"/>
</dbReference>
<dbReference type="PROSITE" id="PS51482">
    <property type="entry name" value="DEGV"/>
    <property type="match status" value="1"/>
</dbReference>
<accession>A0A3E3E1E4</accession>
<organism evidence="2 3">
    <name type="scientific">Anaerofustis stercorihominis</name>
    <dbReference type="NCBI Taxonomy" id="214853"/>
    <lineage>
        <taxon>Bacteria</taxon>
        <taxon>Bacillati</taxon>
        <taxon>Bacillota</taxon>
        <taxon>Clostridia</taxon>
        <taxon>Eubacteriales</taxon>
        <taxon>Eubacteriaceae</taxon>
        <taxon>Anaerofustis</taxon>
    </lineage>
</organism>
<protein>
    <submittedName>
        <fullName evidence="2">DegV family protein</fullName>
    </submittedName>
</protein>
<dbReference type="InterPro" id="IPR050270">
    <property type="entry name" value="DegV_domain_contain"/>
</dbReference>
<keyword evidence="1" id="KW-0446">Lipid-binding</keyword>
<sequence>MGVKILTDSSSDYEQNEIREKDILFVPIMVSFEEEHYYDGVDIDKDTFYDKLLNTDIFPKTAQPAPREFLKHFHEAKEAGDDIIAILLSSGLSGTVQSANIAKQIADYDNIFIIDSVHAVTGVRLLVDTAVKLRDEGLSGKEINKELSYLVTKLRSVVMVDTLEYLHKGGRLTKAQATLGEAVNMKPIISIDSEGKLFMKDKSLGKARAYKKMVKEYQKIDRDINYPAYFPYSNEKENCEELIKKLKSIDENINENDIYNIGPTIGAHLGSGTFGFTVVEK</sequence>
<evidence type="ECO:0000313" key="3">
    <source>
        <dbReference type="Proteomes" id="UP000261212"/>
    </source>
</evidence>
<dbReference type="EMBL" id="QUSM01000002">
    <property type="protein sequence ID" value="RGD74999.1"/>
    <property type="molecule type" value="Genomic_DNA"/>
</dbReference>
<dbReference type="AlphaFoldDB" id="A0A3E3E1E4"/>
<dbReference type="Pfam" id="PF02645">
    <property type="entry name" value="DegV"/>
    <property type="match status" value="1"/>
</dbReference>
<dbReference type="Gene3D" id="3.30.1180.10">
    <property type="match status" value="1"/>
</dbReference>
<dbReference type="NCBIfam" id="TIGR00762">
    <property type="entry name" value="DegV"/>
    <property type="match status" value="1"/>
</dbReference>
<comment type="caution">
    <text evidence="2">The sequence shown here is derived from an EMBL/GenBank/DDBJ whole genome shotgun (WGS) entry which is preliminary data.</text>
</comment>
<dbReference type="PANTHER" id="PTHR33434">
    <property type="entry name" value="DEGV DOMAIN-CONTAINING PROTEIN DR_1986-RELATED"/>
    <property type="match status" value="1"/>
</dbReference>
<reference evidence="2 3" key="1">
    <citation type="submission" date="2018-08" db="EMBL/GenBank/DDBJ databases">
        <title>A genome reference for cultivated species of the human gut microbiota.</title>
        <authorList>
            <person name="Zou Y."/>
            <person name="Xue W."/>
            <person name="Luo G."/>
        </authorList>
    </citation>
    <scope>NUCLEOTIDE SEQUENCE [LARGE SCALE GENOMIC DNA]</scope>
    <source>
        <strain evidence="2 3">AM25-6</strain>
    </source>
</reference>
<proteinExistence type="predicted"/>
<dbReference type="Proteomes" id="UP000261212">
    <property type="component" value="Unassembled WGS sequence"/>
</dbReference>
<dbReference type="GO" id="GO:0008289">
    <property type="term" value="F:lipid binding"/>
    <property type="evidence" value="ECO:0007669"/>
    <property type="project" value="UniProtKB-KW"/>
</dbReference>
<evidence type="ECO:0000256" key="1">
    <source>
        <dbReference type="ARBA" id="ARBA00023121"/>
    </source>
</evidence>
<dbReference type="InterPro" id="IPR003797">
    <property type="entry name" value="DegV"/>
</dbReference>
<dbReference type="PANTHER" id="PTHR33434:SF2">
    <property type="entry name" value="FATTY ACID-BINDING PROTEIN TM_1468"/>
    <property type="match status" value="1"/>
</dbReference>
<gene>
    <name evidence="2" type="ORF">DW687_01370</name>
</gene>
<dbReference type="RefSeq" id="WP_117531093.1">
    <property type="nucleotide sequence ID" value="NZ_CAUFKS010000016.1"/>
</dbReference>
<name>A0A3E3E1E4_9FIRM</name>
<dbReference type="Gene3D" id="3.40.50.10170">
    <property type="match status" value="1"/>
</dbReference>
<evidence type="ECO:0000313" key="2">
    <source>
        <dbReference type="EMBL" id="RGD74999.1"/>
    </source>
</evidence>